<accession>A0A166LL06</accession>
<evidence type="ECO:0000256" key="1">
    <source>
        <dbReference type="SAM" id="MobiDB-lite"/>
    </source>
</evidence>
<name>A0A166LL06_9AGAM</name>
<feature type="compositionally biased region" description="Polar residues" evidence="1">
    <location>
        <begin position="22"/>
        <end position="39"/>
    </location>
</feature>
<dbReference type="AlphaFoldDB" id="A0A166LL06"/>
<sequence length="59" mass="6794">MCIGNYQVPTLGLHPREPRPTRLSNPSRHPYLNVSNQRPTRGRNKRASHSDQIHGTVYM</sequence>
<dbReference type="EMBL" id="KV417535">
    <property type="protein sequence ID" value="KZP23071.1"/>
    <property type="molecule type" value="Genomic_DNA"/>
</dbReference>
<keyword evidence="3" id="KW-1185">Reference proteome</keyword>
<evidence type="ECO:0000313" key="3">
    <source>
        <dbReference type="Proteomes" id="UP000076532"/>
    </source>
</evidence>
<proteinExistence type="predicted"/>
<protein>
    <submittedName>
        <fullName evidence="2">Uncharacterized protein</fullName>
    </submittedName>
</protein>
<gene>
    <name evidence="2" type="ORF">FIBSPDRAFT_466758</name>
</gene>
<feature type="region of interest" description="Disordered" evidence="1">
    <location>
        <begin position="1"/>
        <end position="59"/>
    </location>
</feature>
<evidence type="ECO:0000313" key="2">
    <source>
        <dbReference type="EMBL" id="KZP23071.1"/>
    </source>
</evidence>
<dbReference type="Proteomes" id="UP000076532">
    <property type="component" value="Unassembled WGS sequence"/>
</dbReference>
<reference evidence="2 3" key="1">
    <citation type="journal article" date="2016" name="Mol. Biol. Evol.">
        <title>Comparative Genomics of Early-Diverging Mushroom-Forming Fungi Provides Insights into the Origins of Lignocellulose Decay Capabilities.</title>
        <authorList>
            <person name="Nagy L.G."/>
            <person name="Riley R."/>
            <person name="Tritt A."/>
            <person name="Adam C."/>
            <person name="Daum C."/>
            <person name="Floudas D."/>
            <person name="Sun H."/>
            <person name="Yadav J.S."/>
            <person name="Pangilinan J."/>
            <person name="Larsson K.H."/>
            <person name="Matsuura K."/>
            <person name="Barry K."/>
            <person name="Labutti K."/>
            <person name="Kuo R."/>
            <person name="Ohm R.A."/>
            <person name="Bhattacharya S.S."/>
            <person name="Shirouzu T."/>
            <person name="Yoshinaga Y."/>
            <person name="Martin F.M."/>
            <person name="Grigoriev I.V."/>
            <person name="Hibbett D.S."/>
        </authorList>
    </citation>
    <scope>NUCLEOTIDE SEQUENCE [LARGE SCALE GENOMIC DNA]</scope>
    <source>
        <strain evidence="2 3">CBS 109695</strain>
    </source>
</reference>
<organism evidence="2 3">
    <name type="scientific">Athelia psychrophila</name>
    <dbReference type="NCBI Taxonomy" id="1759441"/>
    <lineage>
        <taxon>Eukaryota</taxon>
        <taxon>Fungi</taxon>
        <taxon>Dikarya</taxon>
        <taxon>Basidiomycota</taxon>
        <taxon>Agaricomycotina</taxon>
        <taxon>Agaricomycetes</taxon>
        <taxon>Agaricomycetidae</taxon>
        <taxon>Atheliales</taxon>
        <taxon>Atheliaceae</taxon>
        <taxon>Athelia</taxon>
    </lineage>
</organism>